<dbReference type="Pfam" id="PF14903">
    <property type="entry name" value="WG_beta_rep"/>
    <property type="match status" value="6"/>
</dbReference>
<dbReference type="InterPro" id="IPR032774">
    <property type="entry name" value="WG_beta_rep"/>
</dbReference>
<evidence type="ECO:0000256" key="1">
    <source>
        <dbReference type="SAM" id="SignalP"/>
    </source>
</evidence>
<dbReference type="Proteomes" id="UP001065174">
    <property type="component" value="Chromosome"/>
</dbReference>
<dbReference type="EMBL" id="CP106679">
    <property type="protein sequence ID" value="UXP33248.1"/>
    <property type="molecule type" value="Genomic_DNA"/>
</dbReference>
<accession>A0ABY6CUY0</accession>
<dbReference type="RefSeq" id="WP_262310677.1">
    <property type="nucleotide sequence ID" value="NZ_CP106679.1"/>
</dbReference>
<name>A0ABY6CUY0_9BACT</name>
<reference evidence="2" key="1">
    <citation type="submission" date="2022-09" db="EMBL/GenBank/DDBJ databases">
        <title>Comparative genomics and taxonomic characterization of three novel marine species of genus Reichenbachiella exhibiting antioxidant and polysaccharide degradation activities.</title>
        <authorList>
            <person name="Muhammad N."/>
            <person name="Lee Y.-J."/>
            <person name="Ko J."/>
            <person name="Kim S.-G."/>
        </authorList>
    </citation>
    <scope>NUCLEOTIDE SEQUENCE</scope>
    <source>
        <strain evidence="2">BKB1-1</strain>
    </source>
</reference>
<proteinExistence type="predicted"/>
<keyword evidence="1" id="KW-0732">Signal</keyword>
<gene>
    <name evidence="2" type="ORF">N6H18_04700</name>
</gene>
<sequence>MKEFKRRSRALALLICLLPISSTFVYAQSQYAYFQENGKTGLKSTTGEVVISPRFQKLGWSQGQNLPLAEVVGYYDGLAWGLISTKGKRITEAKYYSLEVIQENVILASIKGPFSNLLFYGTINTKGETILDFKNQSIEVYQGLLIVSEKKNHQRYYGLYSATNQELLPKEYKHIHHLHGSLFVFTNNKNQKGVIHKTGKVLINAELDSIGRMVDDHAKVYRSGKTGLIDDQGNYLYEPKFKDITPHNRTVPFDLFEIKNEKDELESTHRADSVAWIEGQYLVLYLNGWAEIFNLTNEKVYSGPTPTDISLFKEHLIISTPTEAQIITKTPYEFTHFDEIKLERQYLFGYRGGAWSIYNAYGRLLTDKKFEAIQTGSNNLIPVKRNGYWGYVDFIGATAVEFKYDQVSNFIGKIASVSYLGYKHLINQFGEVVGEASYDSIWINDNNTAQVKIRTRTDILNYNGAALFQTYNQLIKHELGYREITEEGKMGLISHHGRIIFYPEYEYISDLINDKFLIVSNPRGISVTLADGATLIPFTKRFEDIISISEGLLAIQKNGKYGFINFDQQLIIANRYDSVGWFQDGLAPVNLNGHWGFINKKEQLVIQPNLDSVSHFEHGMSIVKREQAYGLYTTTGQLKIPIIYEHIKMTSNQLFIAKKEGKYGLFDSHGEKLLDISYELITETEDGQLIVQRRGKTGVISTQGRYTIPLKYADIKELGMSKYACKVLSADSY</sequence>
<keyword evidence="3" id="KW-1185">Reference proteome</keyword>
<feature type="signal peptide" evidence="1">
    <location>
        <begin position="1"/>
        <end position="27"/>
    </location>
</feature>
<dbReference type="PANTHER" id="PTHR37841:SF1">
    <property type="entry name" value="DUF3298 DOMAIN-CONTAINING PROTEIN"/>
    <property type="match status" value="1"/>
</dbReference>
<evidence type="ECO:0000313" key="2">
    <source>
        <dbReference type="EMBL" id="UXP33248.1"/>
    </source>
</evidence>
<dbReference type="PANTHER" id="PTHR37841">
    <property type="entry name" value="GLR2918 PROTEIN"/>
    <property type="match status" value="1"/>
</dbReference>
<protein>
    <submittedName>
        <fullName evidence="2">WG repeat-containing protein</fullName>
    </submittedName>
</protein>
<organism evidence="2 3">
    <name type="scientific">Reichenbachiella agarivorans</name>
    <dbReference type="NCBI Taxonomy" id="2979464"/>
    <lineage>
        <taxon>Bacteria</taxon>
        <taxon>Pseudomonadati</taxon>
        <taxon>Bacteroidota</taxon>
        <taxon>Cytophagia</taxon>
        <taxon>Cytophagales</taxon>
        <taxon>Reichenbachiellaceae</taxon>
        <taxon>Reichenbachiella</taxon>
    </lineage>
</organism>
<feature type="chain" id="PRO_5046132961" evidence="1">
    <location>
        <begin position="28"/>
        <end position="733"/>
    </location>
</feature>
<evidence type="ECO:0000313" key="3">
    <source>
        <dbReference type="Proteomes" id="UP001065174"/>
    </source>
</evidence>